<dbReference type="AlphaFoldDB" id="A0A5D8YWQ3"/>
<dbReference type="InterPro" id="IPR001714">
    <property type="entry name" value="Pept_M24_MAP"/>
</dbReference>
<evidence type="ECO:0000313" key="16">
    <source>
        <dbReference type="Proteomes" id="UP000323164"/>
    </source>
</evidence>
<dbReference type="Pfam" id="PF05195">
    <property type="entry name" value="AMP_N"/>
    <property type="match status" value="1"/>
</dbReference>
<dbReference type="PANTHER" id="PTHR43226">
    <property type="entry name" value="XAA-PRO AMINOPEPTIDASE 3"/>
    <property type="match status" value="1"/>
</dbReference>
<dbReference type="SUPFAM" id="SSF55920">
    <property type="entry name" value="Creatinase/aminopeptidase"/>
    <property type="match status" value="1"/>
</dbReference>
<evidence type="ECO:0000256" key="10">
    <source>
        <dbReference type="ARBA" id="ARBA00069363"/>
    </source>
</evidence>
<evidence type="ECO:0000259" key="14">
    <source>
        <dbReference type="SMART" id="SM01011"/>
    </source>
</evidence>
<dbReference type="InterPro" id="IPR036005">
    <property type="entry name" value="Creatinase/aminopeptidase-like"/>
</dbReference>
<dbReference type="CDD" id="cd01087">
    <property type="entry name" value="Prolidase"/>
    <property type="match status" value="1"/>
</dbReference>
<dbReference type="GO" id="GO:0030145">
    <property type="term" value="F:manganese ion binding"/>
    <property type="evidence" value="ECO:0007669"/>
    <property type="project" value="InterPro"/>
</dbReference>
<dbReference type="InterPro" id="IPR029149">
    <property type="entry name" value="Creatin/AminoP/Spt16_N"/>
</dbReference>
<name>A0A5D8YWQ3_9GAMM</name>
<organism evidence="15 16">
    <name type="scientific">Cognatilysobacter lacus</name>
    <dbReference type="NCBI Taxonomy" id="1643323"/>
    <lineage>
        <taxon>Bacteria</taxon>
        <taxon>Pseudomonadati</taxon>
        <taxon>Pseudomonadota</taxon>
        <taxon>Gammaproteobacteria</taxon>
        <taxon>Lysobacterales</taxon>
        <taxon>Lysobacteraceae</taxon>
        <taxon>Cognatilysobacter</taxon>
    </lineage>
</organism>
<dbReference type="Pfam" id="PF00557">
    <property type="entry name" value="Peptidase_M24"/>
    <property type="match status" value="1"/>
</dbReference>
<evidence type="ECO:0000256" key="2">
    <source>
        <dbReference type="ARBA" id="ARBA00001936"/>
    </source>
</evidence>
<evidence type="ECO:0000256" key="8">
    <source>
        <dbReference type="ARBA" id="ARBA00023049"/>
    </source>
</evidence>
<dbReference type="OrthoDB" id="9806388at2"/>
<dbReference type="PANTHER" id="PTHR43226:SF4">
    <property type="entry name" value="XAA-PRO AMINOPEPTIDASE 3"/>
    <property type="match status" value="1"/>
</dbReference>
<evidence type="ECO:0000256" key="1">
    <source>
        <dbReference type="ARBA" id="ARBA00001424"/>
    </source>
</evidence>
<evidence type="ECO:0000256" key="11">
    <source>
        <dbReference type="ARBA" id="ARBA00075356"/>
    </source>
</evidence>
<dbReference type="GO" id="GO:0070006">
    <property type="term" value="F:metalloaminopeptidase activity"/>
    <property type="evidence" value="ECO:0007669"/>
    <property type="project" value="InterPro"/>
</dbReference>
<dbReference type="EC" id="3.4.11.9" evidence="4"/>
<evidence type="ECO:0000256" key="4">
    <source>
        <dbReference type="ARBA" id="ARBA00012574"/>
    </source>
</evidence>
<dbReference type="Gene3D" id="3.40.350.10">
    <property type="entry name" value="Creatinase/prolidase N-terminal domain"/>
    <property type="match status" value="1"/>
</dbReference>
<proteinExistence type="inferred from homology"/>
<comment type="cofactor">
    <cofactor evidence="2">
        <name>Mn(2+)</name>
        <dbReference type="ChEBI" id="CHEBI:29035"/>
    </cofactor>
</comment>
<dbReference type="Gene3D" id="3.90.230.10">
    <property type="entry name" value="Creatinase/methionine aminopeptidase superfamily"/>
    <property type="match status" value="1"/>
</dbReference>
<dbReference type="SUPFAM" id="SSF53092">
    <property type="entry name" value="Creatinase/prolidase N-terminal domain"/>
    <property type="match status" value="1"/>
</dbReference>
<dbReference type="GO" id="GO:0005829">
    <property type="term" value="C:cytosol"/>
    <property type="evidence" value="ECO:0007669"/>
    <property type="project" value="TreeGrafter"/>
</dbReference>
<gene>
    <name evidence="15" type="ORF">FW784_11555</name>
</gene>
<evidence type="ECO:0000256" key="5">
    <source>
        <dbReference type="ARBA" id="ARBA00022670"/>
    </source>
</evidence>
<dbReference type="GO" id="GO:0006508">
    <property type="term" value="P:proteolysis"/>
    <property type="evidence" value="ECO:0007669"/>
    <property type="project" value="UniProtKB-KW"/>
</dbReference>
<keyword evidence="8" id="KW-0482">Metalloprotease</keyword>
<keyword evidence="5" id="KW-0645">Protease</keyword>
<evidence type="ECO:0000313" key="15">
    <source>
        <dbReference type="EMBL" id="TZF87138.1"/>
    </source>
</evidence>
<feature type="compositionally biased region" description="Low complexity" evidence="13">
    <location>
        <begin position="1"/>
        <end position="13"/>
    </location>
</feature>
<dbReference type="PRINTS" id="PR00599">
    <property type="entry name" value="MAPEPTIDASE"/>
</dbReference>
<keyword evidence="16" id="KW-1185">Reference proteome</keyword>
<dbReference type="InterPro" id="IPR007865">
    <property type="entry name" value="Aminopep_P_N"/>
</dbReference>
<dbReference type="Proteomes" id="UP000323164">
    <property type="component" value="Unassembled WGS sequence"/>
</dbReference>
<evidence type="ECO:0000256" key="12">
    <source>
        <dbReference type="ARBA" id="ARBA00081411"/>
    </source>
</evidence>
<evidence type="ECO:0000256" key="7">
    <source>
        <dbReference type="ARBA" id="ARBA00022801"/>
    </source>
</evidence>
<protein>
    <recommendedName>
        <fullName evidence="10">Xaa-Pro aminopeptidase</fullName>
        <ecNumber evidence="4">3.4.11.9</ecNumber>
    </recommendedName>
    <alternativeName>
        <fullName evidence="11">Aminopeptidase P II</fullName>
    </alternativeName>
    <alternativeName>
        <fullName evidence="12">X-Pro aminopeptidase</fullName>
    </alternativeName>
</protein>
<sequence length="447" mass="48830">MARSSPDSRAAARTPHAKRRRQLMRMAGGDAIVIVPAAAERIRSRDTHFPYRQDSDLLYLTGFPEPDAVLALIPGRAHGESILFCRERDPEREGWDGPRAGPEGAVDVFGVDDAYPISDLDDILPGLLEGRTRVYYHFGRDADFDLKLIGWLNRVRAQVRSGAQPPHEFLELGHLLDELRLFKDAGELKLMQKAADVSVAGHQAAMRAARPGITEYEIQAEIEYVFRRSAAVPAYNSIVGAGANACVLHYGANSATARDGDLVLVDAGAEVHGYAADITRTFPVSGRFSAPQRALHDLVCDAQTAALAKARPGEAWDSLHGAAVRTLAEGLLRLGLLRGKLESVIADGSYKRFYRHKTGHWLGLDVHDVGDYRVDGQSRVLEPGMVFTIEPGLYIDAADRTVDAKWRGIGIRIEDDVLVTKNGPRVLTDALARSADEVETLMAAGSR</sequence>
<keyword evidence="7" id="KW-0378">Hydrolase</keyword>
<accession>A0A5D8YWQ3</accession>
<evidence type="ECO:0000256" key="9">
    <source>
        <dbReference type="ARBA" id="ARBA00023211"/>
    </source>
</evidence>
<dbReference type="EMBL" id="VTRV01000148">
    <property type="protein sequence ID" value="TZF87138.1"/>
    <property type="molecule type" value="Genomic_DNA"/>
</dbReference>
<comment type="similarity">
    <text evidence="3">Belongs to the peptidase M24B family.</text>
</comment>
<dbReference type="SMART" id="SM01011">
    <property type="entry name" value="AMP_N"/>
    <property type="match status" value="1"/>
</dbReference>
<dbReference type="FunFam" id="3.90.230.10:FF:000002">
    <property type="entry name" value="Xaa-Pro aminopeptidase 3"/>
    <property type="match status" value="1"/>
</dbReference>
<dbReference type="InterPro" id="IPR000994">
    <property type="entry name" value="Pept_M24"/>
</dbReference>
<keyword evidence="6" id="KW-0479">Metal-binding</keyword>
<dbReference type="InterPro" id="IPR052433">
    <property type="entry name" value="X-Pro_dipept-like"/>
</dbReference>
<dbReference type="RefSeq" id="WP_149353494.1">
    <property type="nucleotide sequence ID" value="NZ_VTRV01000148.1"/>
</dbReference>
<comment type="caution">
    <text evidence="15">The sequence shown here is derived from an EMBL/GenBank/DDBJ whole genome shotgun (WGS) entry which is preliminary data.</text>
</comment>
<evidence type="ECO:0000256" key="13">
    <source>
        <dbReference type="SAM" id="MobiDB-lite"/>
    </source>
</evidence>
<keyword evidence="9" id="KW-0464">Manganese</keyword>
<feature type="domain" description="Aminopeptidase P N-terminal" evidence="14">
    <location>
        <begin position="11"/>
        <end position="145"/>
    </location>
</feature>
<reference evidence="15 16" key="1">
    <citation type="submission" date="2019-08" db="EMBL/GenBank/DDBJ databases">
        <title>Draft genome sequence of Lysobacter sp. UKS-15.</title>
        <authorList>
            <person name="Im W.-T."/>
        </authorList>
    </citation>
    <scope>NUCLEOTIDE SEQUENCE [LARGE SCALE GENOMIC DNA]</scope>
    <source>
        <strain evidence="15 16">UKS-15</strain>
    </source>
</reference>
<evidence type="ECO:0000256" key="6">
    <source>
        <dbReference type="ARBA" id="ARBA00022723"/>
    </source>
</evidence>
<feature type="region of interest" description="Disordered" evidence="13">
    <location>
        <begin position="1"/>
        <end position="20"/>
    </location>
</feature>
<evidence type="ECO:0000256" key="3">
    <source>
        <dbReference type="ARBA" id="ARBA00008766"/>
    </source>
</evidence>
<comment type="catalytic activity">
    <reaction evidence="1">
        <text>Release of any N-terminal amino acid, including proline, that is linked to proline, even from a dipeptide or tripeptide.</text>
        <dbReference type="EC" id="3.4.11.9"/>
    </reaction>
</comment>